<proteinExistence type="predicted"/>
<dbReference type="EMBL" id="QLMA01000001">
    <property type="protein sequence ID" value="RAJ88053.1"/>
    <property type="molecule type" value="Genomic_DNA"/>
</dbReference>
<sequence>MRYLLSLCLCMAIGLSAMAQKEKNELHFTSSQAQRITVYKGTVFVNGNKAFIFPEDNINYPSKRNRLIEDGKSVFLFLDVAMKTGANRLYVFNIDHSLADTLLTAVSSDVKDWDHDGNMEFGGAEPAIPYVPFTDKGNDSAYYVPSRFYEIRKGKITYDADLTEKTDIKANGVFLAEPYDASGKPKLIKRKKKYS</sequence>
<dbReference type="OrthoDB" id="661040at2"/>
<dbReference type="Proteomes" id="UP000249819">
    <property type="component" value="Unassembled WGS sequence"/>
</dbReference>
<evidence type="ECO:0000256" key="1">
    <source>
        <dbReference type="SAM" id="SignalP"/>
    </source>
</evidence>
<comment type="caution">
    <text evidence="2">The sequence shown here is derived from an EMBL/GenBank/DDBJ whole genome shotgun (WGS) entry which is preliminary data.</text>
</comment>
<evidence type="ECO:0000313" key="3">
    <source>
        <dbReference type="Proteomes" id="UP000249819"/>
    </source>
</evidence>
<feature type="chain" id="PRO_5016280194" description="DKNYY family protein" evidence="1">
    <location>
        <begin position="20"/>
        <end position="195"/>
    </location>
</feature>
<accession>A0A327WBT8</accession>
<keyword evidence="1" id="KW-0732">Signal</keyword>
<evidence type="ECO:0008006" key="4">
    <source>
        <dbReference type="Google" id="ProtNLM"/>
    </source>
</evidence>
<evidence type="ECO:0000313" key="2">
    <source>
        <dbReference type="EMBL" id="RAJ88053.1"/>
    </source>
</evidence>
<organism evidence="2 3">
    <name type="scientific">Chitinophaga dinghuensis</name>
    <dbReference type="NCBI Taxonomy" id="1539050"/>
    <lineage>
        <taxon>Bacteria</taxon>
        <taxon>Pseudomonadati</taxon>
        <taxon>Bacteroidota</taxon>
        <taxon>Chitinophagia</taxon>
        <taxon>Chitinophagales</taxon>
        <taxon>Chitinophagaceae</taxon>
        <taxon>Chitinophaga</taxon>
    </lineage>
</organism>
<feature type="signal peptide" evidence="1">
    <location>
        <begin position="1"/>
        <end position="19"/>
    </location>
</feature>
<name>A0A327WBT8_9BACT</name>
<keyword evidence="3" id="KW-1185">Reference proteome</keyword>
<dbReference type="AlphaFoldDB" id="A0A327WBT8"/>
<reference evidence="2 3" key="1">
    <citation type="submission" date="2018-06" db="EMBL/GenBank/DDBJ databases">
        <title>Genomic Encyclopedia of Archaeal and Bacterial Type Strains, Phase II (KMG-II): from individual species to whole genera.</title>
        <authorList>
            <person name="Goeker M."/>
        </authorList>
    </citation>
    <scope>NUCLEOTIDE SEQUENCE [LARGE SCALE GENOMIC DNA]</scope>
    <source>
        <strain evidence="2 3">DSM 29821</strain>
    </source>
</reference>
<protein>
    <recommendedName>
        <fullName evidence="4">DKNYY family protein</fullName>
    </recommendedName>
</protein>
<gene>
    <name evidence="2" type="ORF">CLV59_101818</name>
</gene>